<dbReference type="OrthoDB" id="9797989at2"/>
<evidence type="ECO:0000313" key="2">
    <source>
        <dbReference type="EMBL" id="SNV24269.1"/>
    </source>
</evidence>
<dbReference type="GeneID" id="63460200"/>
<feature type="domain" description="N-acetyltransferase" evidence="1">
    <location>
        <begin position="39"/>
        <end position="189"/>
    </location>
</feature>
<dbReference type="Pfam" id="PF13302">
    <property type="entry name" value="Acetyltransf_3"/>
    <property type="match status" value="1"/>
</dbReference>
<evidence type="ECO:0000313" key="3">
    <source>
        <dbReference type="Proteomes" id="UP000242637"/>
    </source>
</evidence>
<dbReference type="GO" id="GO:0016747">
    <property type="term" value="F:acyltransferase activity, transferring groups other than amino-acyl groups"/>
    <property type="evidence" value="ECO:0007669"/>
    <property type="project" value="InterPro"/>
</dbReference>
<dbReference type="KEGG" id="dco:SAMEA4475696_2022"/>
<dbReference type="SUPFAM" id="SSF55729">
    <property type="entry name" value="Acyl-CoA N-acyltransferases (Nat)"/>
    <property type="match status" value="1"/>
</dbReference>
<dbReference type="EMBL" id="LT906453">
    <property type="protein sequence ID" value="SNV24269.1"/>
    <property type="molecule type" value="Genomic_DNA"/>
</dbReference>
<dbReference type="RefSeq" id="WP_051277156.1">
    <property type="nucleotide sequence ID" value="NZ_JAAFNI010000001.1"/>
</dbReference>
<proteinExistence type="predicted"/>
<gene>
    <name evidence="2" type="ORF">SAMEA4475696_02022</name>
</gene>
<evidence type="ECO:0000259" key="1">
    <source>
        <dbReference type="PROSITE" id="PS51186"/>
    </source>
</evidence>
<sequence length="190" mass="20987">MIHENVRLVEPDASRFEAWRDCLLDFGGGALDGSGYQRSEVPESTRAGFEEYLGNRRRYEDLDVAPPAGHVHCTYRWIVDDTWQDGGPLLGFLACRHALTQLLLDQSGHIGYSVRPSARRRGIATAALGQGLLIAGEVGAAPTLVCCREENNASRRTIERVGGRYDGSRNGFRRYWFGAPPWPVQPTAGS</sequence>
<accession>A0A239VR00</accession>
<dbReference type="Gene3D" id="3.40.630.30">
    <property type="match status" value="1"/>
</dbReference>
<protein>
    <submittedName>
        <fullName evidence="2">Predicted acetyltransferase</fullName>
    </submittedName>
</protein>
<reference evidence="2 3" key="1">
    <citation type="submission" date="2017-06" db="EMBL/GenBank/DDBJ databases">
        <authorList>
            <consortium name="Pathogen Informatics"/>
        </authorList>
    </citation>
    <scope>NUCLEOTIDE SEQUENCE [LARGE SCALE GENOMIC DNA]</scope>
    <source>
        <strain evidence="2 3">NCTC13039</strain>
    </source>
</reference>
<dbReference type="PROSITE" id="PS51186">
    <property type="entry name" value="GNAT"/>
    <property type="match status" value="1"/>
</dbReference>
<name>A0A239VR00_9MICO</name>
<dbReference type="Proteomes" id="UP000242637">
    <property type="component" value="Chromosome 1"/>
</dbReference>
<keyword evidence="2" id="KW-0808">Transferase</keyword>
<organism evidence="2 3">
    <name type="scientific">Dermatophilus congolensis</name>
    <dbReference type="NCBI Taxonomy" id="1863"/>
    <lineage>
        <taxon>Bacteria</taxon>
        <taxon>Bacillati</taxon>
        <taxon>Actinomycetota</taxon>
        <taxon>Actinomycetes</taxon>
        <taxon>Micrococcales</taxon>
        <taxon>Dermatophilaceae</taxon>
        <taxon>Dermatophilus</taxon>
    </lineage>
</organism>
<dbReference type="InterPro" id="IPR000182">
    <property type="entry name" value="GNAT_dom"/>
</dbReference>
<dbReference type="InterPro" id="IPR016181">
    <property type="entry name" value="Acyl_CoA_acyltransferase"/>
</dbReference>
<dbReference type="AlphaFoldDB" id="A0A239VR00"/>
<keyword evidence="3" id="KW-1185">Reference proteome</keyword>
<dbReference type="PANTHER" id="PTHR39173">
    <property type="entry name" value="ACETYLTRANSFERASE"/>
    <property type="match status" value="1"/>
</dbReference>
<dbReference type="PANTHER" id="PTHR39173:SF1">
    <property type="entry name" value="ACETYLTRANSFERASE"/>
    <property type="match status" value="1"/>
</dbReference>